<gene>
    <name evidence="9" type="ORF">R3P38DRAFT_1957319</name>
</gene>
<dbReference type="GO" id="GO:0051382">
    <property type="term" value="P:kinetochore assembly"/>
    <property type="evidence" value="ECO:0007669"/>
    <property type="project" value="InterPro"/>
</dbReference>
<sequence>MEYDDDGFLPGTYTTGLGYDGHRSDTTEQAREAHEEHVSNPQTPKAKKKRKAREFDPEIVVRDSFEPESEHATDNLEQPKKKRKRPDTTANLENSNVQVPQRLRRSPRVPYAPLEWWRNEKVEYGGRDPNGEKILVPRIRAIIRIPKVPIVPRKRSRRQRAADDKLEENMVRKKKIVLLPNNPEAGWDDDTQTTATVKVVSPEPDVQSKRIAFTARMYDPQFPVGSSGWSFSRVFVDSGFVAAGQIVIERHARKPVKSVKQNTSIFLVIEGAVNVKIHETSFIVTSGSSFMVPRGNRYFIENIADRPSKLFFTQARQMPIDETKSLSPQVQRSASHRLSLAKARDLQRVTAPF</sequence>
<keyword evidence="3" id="KW-0238">DNA-binding</keyword>
<feature type="compositionally biased region" description="Polar residues" evidence="7">
    <location>
        <begin position="88"/>
        <end position="99"/>
    </location>
</feature>
<comment type="subcellular location">
    <subcellularLocation>
        <location evidence="1">Nucleus</location>
    </subcellularLocation>
</comment>
<evidence type="ECO:0000256" key="1">
    <source>
        <dbReference type="ARBA" id="ARBA00004123"/>
    </source>
</evidence>
<comment type="function">
    <text evidence="5">Component of the kinetochore, a multiprotein complex that assembles on centromeric DNA and attaches chromosomes to spindle microtubules, mediating chromosome segregation and sister chromatid segregation during meiosis and mitosis. Component of the inner kinetochore constitutive centromere-associated network (CCAN), which serves as a structural platform for outer kinetochore assembly.</text>
</comment>
<reference evidence="9 10" key="1">
    <citation type="journal article" date="2024" name="J Genomics">
        <title>Draft genome sequencing and assembly of Favolaschia claudopus CIRM-BRFM 2984 isolated from oak limbs.</title>
        <authorList>
            <person name="Navarro D."/>
            <person name="Drula E."/>
            <person name="Chaduli D."/>
            <person name="Cazenave R."/>
            <person name="Ahrendt S."/>
            <person name="Wang J."/>
            <person name="Lipzen A."/>
            <person name="Daum C."/>
            <person name="Barry K."/>
            <person name="Grigoriev I.V."/>
            <person name="Favel A."/>
            <person name="Rosso M.N."/>
            <person name="Martin F."/>
        </authorList>
    </citation>
    <scope>NUCLEOTIDE SEQUENCE [LARGE SCALE GENOMIC DNA]</scope>
    <source>
        <strain evidence="9 10">CIRM-BRFM 2984</strain>
    </source>
</reference>
<dbReference type="PANTHER" id="PTHR16684:SF11">
    <property type="entry name" value="CENTROMERE PROTEIN C"/>
    <property type="match status" value="1"/>
</dbReference>
<evidence type="ECO:0000313" key="10">
    <source>
        <dbReference type="Proteomes" id="UP001362999"/>
    </source>
</evidence>
<proteinExistence type="inferred from homology"/>
<evidence type="ECO:0000256" key="4">
    <source>
        <dbReference type="ARBA" id="ARBA00023242"/>
    </source>
</evidence>
<evidence type="ECO:0000256" key="7">
    <source>
        <dbReference type="SAM" id="MobiDB-lite"/>
    </source>
</evidence>
<dbReference type="GO" id="GO:0005634">
    <property type="term" value="C:nucleus"/>
    <property type="evidence" value="ECO:0007669"/>
    <property type="project" value="UniProtKB-SubCell"/>
</dbReference>
<feature type="compositionally biased region" description="Basic and acidic residues" evidence="7">
    <location>
        <begin position="53"/>
        <end position="79"/>
    </location>
</feature>
<dbReference type="PANTHER" id="PTHR16684">
    <property type="entry name" value="CENTROMERE PROTEIN C"/>
    <property type="match status" value="1"/>
</dbReference>
<dbReference type="InterPro" id="IPR028386">
    <property type="entry name" value="CENP-C/Mif2/cnp3"/>
</dbReference>
<dbReference type="InterPro" id="IPR011051">
    <property type="entry name" value="RmlC_Cupin_sf"/>
</dbReference>
<evidence type="ECO:0000256" key="5">
    <source>
        <dbReference type="ARBA" id="ARBA00057947"/>
    </source>
</evidence>
<feature type="region of interest" description="Disordered" evidence="7">
    <location>
        <begin position="1"/>
        <end position="104"/>
    </location>
</feature>
<dbReference type="AlphaFoldDB" id="A0AAW0A0F4"/>
<dbReference type="CDD" id="cd06993">
    <property type="entry name" value="cupin_CENP-C_C"/>
    <property type="match status" value="1"/>
</dbReference>
<dbReference type="GO" id="GO:0051315">
    <property type="term" value="P:attachment of mitotic spindle microtubules to kinetochore"/>
    <property type="evidence" value="ECO:0007669"/>
    <property type="project" value="TreeGrafter"/>
</dbReference>
<keyword evidence="4" id="KW-0539">Nucleus</keyword>
<evidence type="ECO:0000256" key="3">
    <source>
        <dbReference type="ARBA" id="ARBA00023125"/>
    </source>
</evidence>
<protein>
    <recommendedName>
        <fullName evidence="6">CENP-C homolog</fullName>
    </recommendedName>
</protein>
<dbReference type="FunFam" id="2.60.120.10:FF:000033">
    <property type="entry name" value="Centromere protein C 1"/>
    <property type="match status" value="1"/>
</dbReference>
<evidence type="ECO:0000313" key="9">
    <source>
        <dbReference type="EMBL" id="KAK6996711.1"/>
    </source>
</evidence>
<organism evidence="9 10">
    <name type="scientific">Favolaschia claudopus</name>
    <dbReference type="NCBI Taxonomy" id="2862362"/>
    <lineage>
        <taxon>Eukaryota</taxon>
        <taxon>Fungi</taxon>
        <taxon>Dikarya</taxon>
        <taxon>Basidiomycota</taxon>
        <taxon>Agaricomycotina</taxon>
        <taxon>Agaricomycetes</taxon>
        <taxon>Agaricomycetidae</taxon>
        <taxon>Agaricales</taxon>
        <taxon>Marasmiineae</taxon>
        <taxon>Mycenaceae</taxon>
        <taxon>Favolaschia</taxon>
    </lineage>
</organism>
<evidence type="ECO:0000256" key="6">
    <source>
        <dbReference type="ARBA" id="ARBA00075033"/>
    </source>
</evidence>
<comment type="similarity">
    <text evidence="2">Belongs to the CENP-C/MIF2 family.</text>
</comment>
<dbReference type="GO" id="GO:0051455">
    <property type="term" value="P:spindle attachment to meiosis I kinetochore"/>
    <property type="evidence" value="ECO:0007669"/>
    <property type="project" value="TreeGrafter"/>
</dbReference>
<dbReference type="SUPFAM" id="SSF51182">
    <property type="entry name" value="RmlC-like cupins"/>
    <property type="match status" value="1"/>
</dbReference>
<dbReference type="InterPro" id="IPR014710">
    <property type="entry name" value="RmlC-like_jellyroll"/>
</dbReference>
<dbReference type="Pfam" id="PF11699">
    <property type="entry name" value="CENP-C_C"/>
    <property type="match status" value="1"/>
</dbReference>
<dbReference type="GO" id="GO:0000776">
    <property type="term" value="C:kinetochore"/>
    <property type="evidence" value="ECO:0007669"/>
    <property type="project" value="InterPro"/>
</dbReference>
<accession>A0AAW0A0F4</accession>
<feature type="compositionally biased region" description="Basic and acidic residues" evidence="7">
    <location>
        <begin position="20"/>
        <end position="38"/>
    </location>
</feature>
<dbReference type="InterPro" id="IPR025974">
    <property type="entry name" value="Mif2/CENP-C_cupin"/>
</dbReference>
<keyword evidence="10" id="KW-1185">Reference proteome</keyword>
<evidence type="ECO:0000259" key="8">
    <source>
        <dbReference type="Pfam" id="PF11699"/>
    </source>
</evidence>
<dbReference type="EMBL" id="JAWWNJ010000096">
    <property type="protein sequence ID" value="KAK6996711.1"/>
    <property type="molecule type" value="Genomic_DNA"/>
</dbReference>
<comment type="caution">
    <text evidence="9">The sequence shown here is derived from an EMBL/GenBank/DDBJ whole genome shotgun (WGS) entry which is preliminary data.</text>
</comment>
<dbReference type="GO" id="GO:0019237">
    <property type="term" value="F:centromeric DNA binding"/>
    <property type="evidence" value="ECO:0007669"/>
    <property type="project" value="InterPro"/>
</dbReference>
<name>A0AAW0A0F4_9AGAR</name>
<evidence type="ECO:0000256" key="2">
    <source>
        <dbReference type="ARBA" id="ARBA00010291"/>
    </source>
</evidence>
<dbReference type="Gene3D" id="2.60.120.10">
    <property type="entry name" value="Jelly Rolls"/>
    <property type="match status" value="1"/>
</dbReference>
<dbReference type="Proteomes" id="UP001362999">
    <property type="component" value="Unassembled WGS sequence"/>
</dbReference>
<feature type="domain" description="Mif2/CENP-C cupin" evidence="8">
    <location>
        <begin position="231"/>
        <end position="314"/>
    </location>
</feature>